<sequence length="274" mass="29040">MASGAPAPVRAPLATLSRRSSPFDCAGSRRGRTVADMKSHLTPMLAVHIAGGVLAVIAGYGALLARKGGTLHRRAGWAFVAGMLVMALGATIVGIDRGKYGNVLAAVLVTYLVATAVTTFLPDAPRIARLNAALRIAALPLALAFVAGGVARLTIATESEGGVPARSIAVASFLNALVMLLGWWGDVRVARRGMPRGPARVRRHLWRMCFATFVASGSFFLGQPQAVPALLRVKPVPTVLALLPLLLMPVYLWRYRDRRRRAAAAPTTDIRLPA</sequence>
<feature type="transmembrane region" description="Helical" evidence="1">
    <location>
        <begin position="77"/>
        <end position="95"/>
    </location>
</feature>
<feature type="transmembrane region" description="Helical" evidence="1">
    <location>
        <begin position="235"/>
        <end position="253"/>
    </location>
</feature>
<protein>
    <recommendedName>
        <fullName evidence="4">DUF2306 domain-containing protein</fullName>
    </recommendedName>
</protein>
<keyword evidence="3" id="KW-1185">Reference proteome</keyword>
<dbReference type="Proteomes" id="UP001161325">
    <property type="component" value="Unassembled WGS sequence"/>
</dbReference>
<feature type="transmembrane region" description="Helical" evidence="1">
    <location>
        <begin position="205"/>
        <end position="223"/>
    </location>
</feature>
<feature type="transmembrane region" description="Helical" evidence="1">
    <location>
        <begin position="167"/>
        <end position="184"/>
    </location>
</feature>
<keyword evidence="1" id="KW-0812">Transmembrane</keyword>
<evidence type="ECO:0008006" key="4">
    <source>
        <dbReference type="Google" id="ProtNLM"/>
    </source>
</evidence>
<feature type="transmembrane region" description="Helical" evidence="1">
    <location>
        <begin position="45"/>
        <end position="65"/>
    </location>
</feature>
<keyword evidence="1" id="KW-0472">Membrane</keyword>
<dbReference type="EMBL" id="BRXS01000004">
    <property type="protein sequence ID" value="GLC26390.1"/>
    <property type="molecule type" value="Genomic_DNA"/>
</dbReference>
<accession>A0AA37Q4F5</accession>
<evidence type="ECO:0000313" key="3">
    <source>
        <dbReference type="Proteomes" id="UP001161325"/>
    </source>
</evidence>
<evidence type="ECO:0000256" key="1">
    <source>
        <dbReference type="SAM" id="Phobius"/>
    </source>
</evidence>
<organism evidence="2 3">
    <name type="scientific">Roseisolibacter agri</name>
    <dbReference type="NCBI Taxonomy" id="2014610"/>
    <lineage>
        <taxon>Bacteria</taxon>
        <taxon>Pseudomonadati</taxon>
        <taxon>Gemmatimonadota</taxon>
        <taxon>Gemmatimonadia</taxon>
        <taxon>Gemmatimonadales</taxon>
        <taxon>Gemmatimonadaceae</taxon>
        <taxon>Roseisolibacter</taxon>
    </lineage>
</organism>
<evidence type="ECO:0000313" key="2">
    <source>
        <dbReference type="EMBL" id="GLC26390.1"/>
    </source>
</evidence>
<feature type="transmembrane region" description="Helical" evidence="1">
    <location>
        <begin position="101"/>
        <end position="121"/>
    </location>
</feature>
<gene>
    <name evidence="2" type="ORF">rosag_29030</name>
</gene>
<feature type="transmembrane region" description="Helical" evidence="1">
    <location>
        <begin position="133"/>
        <end position="155"/>
    </location>
</feature>
<reference evidence="2" key="1">
    <citation type="submission" date="2022-08" db="EMBL/GenBank/DDBJ databases">
        <title>Draft genome sequencing of Roseisolibacter agri AW1220.</title>
        <authorList>
            <person name="Tobiishi Y."/>
            <person name="Tonouchi A."/>
        </authorList>
    </citation>
    <scope>NUCLEOTIDE SEQUENCE</scope>
    <source>
        <strain evidence="2">AW1220</strain>
    </source>
</reference>
<name>A0AA37Q4F5_9BACT</name>
<comment type="caution">
    <text evidence="2">The sequence shown here is derived from an EMBL/GenBank/DDBJ whole genome shotgun (WGS) entry which is preliminary data.</text>
</comment>
<proteinExistence type="predicted"/>
<dbReference type="AlphaFoldDB" id="A0AA37Q4F5"/>
<keyword evidence="1" id="KW-1133">Transmembrane helix</keyword>